<keyword evidence="1" id="KW-0732">Signal</keyword>
<evidence type="ECO:0000256" key="1">
    <source>
        <dbReference type="SAM" id="SignalP"/>
    </source>
</evidence>
<dbReference type="InterPro" id="IPR024409">
    <property type="entry name" value="DUF3833"/>
</dbReference>
<keyword evidence="3" id="KW-1185">Reference proteome</keyword>
<organism evidence="2 3">
    <name type="scientific">Microbulbifer agarilyticus</name>
    <dbReference type="NCBI Taxonomy" id="260552"/>
    <lineage>
        <taxon>Bacteria</taxon>
        <taxon>Pseudomonadati</taxon>
        <taxon>Pseudomonadota</taxon>
        <taxon>Gammaproteobacteria</taxon>
        <taxon>Cellvibrionales</taxon>
        <taxon>Microbulbiferaceae</taxon>
        <taxon>Microbulbifer</taxon>
    </lineage>
</organism>
<dbReference type="PROSITE" id="PS51257">
    <property type="entry name" value="PROKAR_LIPOPROTEIN"/>
    <property type="match status" value="1"/>
</dbReference>
<dbReference type="EMBL" id="CP019650">
    <property type="protein sequence ID" value="AQQ69103.1"/>
    <property type="molecule type" value="Genomic_DNA"/>
</dbReference>
<dbReference type="Pfam" id="PF12915">
    <property type="entry name" value="DUF3833"/>
    <property type="match status" value="1"/>
</dbReference>
<feature type="chain" id="PRO_5013179425" description="DUF3833 domain-containing protein" evidence="1">
    <location>
        <begin position="21"/>
        <end position="180"/>
    </location>
</feature>
<evidence type="ECO:0008006" key="4">
    <source>
        <dbReference type="Google" id="ProtNLM"/>
    </source>
</evidence>
<dbReference type="AlphaFoldDB" id="A0A1Q2M8P3"/>
<proteinExistence type="predicted"/>
<evidence type="ECO:0000313" key="3">
    <source>
        <dbReference type="Proteomes" id="UP000188219"/>
    </source>
</evidence>
<protein>
    <recommendedName>
        <fullName evidence="4">DUF3833 domain-containing protein</fullName>
    </recommendedName>
</protein>
<accession>A0A1Q2M8P3</accession>
<dbReference type="OrthoDB" id="5296954at2"/>
<gene>
    <name evidence="2" type="ORF">Mag101_16810</name>
</gene>
<name>A0A1Q2M8P3_9GAMM</name>
<dbReference type="KEGG" id="maga:Mag101_16810"/>
<reference evidence="2" key="1">
    <citation type="submission" date="2017-02" db="EMBL/GenBank/DDBJ databases">
        <title>Genome of Microbulbifer agarilyticus GP101.</title>
        <authorList>
            <person name="Jung J."/>
            <person name="Bae S.S."/>
            <person name="Baek K."/>
        </authorList>
    </citation>
    <scope>NUCLEOTIDE SEQUENCE [LARGE SCALE GENOMIC DNA]</scope>
    <source>
        <strain evidence="2">GP101</strain>
    </source>
</reference>
<dbReference type="Proteomes" id="UP000188219">
    <property type="component" value="Chromosome"/>
</dbReference>
<dbReference type="RefSeq" id="WP_077407603.1">
    <property type="nucleotide sequence ID" value="NZ_CP019650.1"/>
</dbReference>
<dbReference type="STRING" id="260552.Mag101_16810"/>
<sequence length="180" mass="19780">MIKALALSIAVLLAVSGCSAPSIESYADKTPRFVAEEFFSGPMKAYGVVKDRSGAVTRKFVAELNGSWEDGRGILREKFEFDDGEIQYRNWVMVPNAQASAGPVRAFTATAEDVVGESTMRSAGNAVFMRYVLQVPYKGRTLDINVDDRMYLVAPNILIAESKLSKWGFNVGEIQLTIVK</sequence>
<feature type="signal peptide" evidence="1">
    <location>
        <begin position="1"/>
        <end position="20"/>
    </location>
</feature>
<evidence type="ECO:0000313" key="2">
    <source>
        <dbReference type="EMBL" id="AQQ69103.1"/>
    </source>
</evidence>